<geneLocation type="plasmid" evidence="5">
    <name>p_cnu_g2</name>
</geneLocation>
<sequence>MNKQNTYRFSKLTTAALAVAILSAGGVAYADEVDGTNDTTVDYFVDPSTTETFDLNESKITQTISQNDLPELPDAPIVNSSANEQYTTSDSSTKETQKESTNSSASYTQGTSIDSSVPEVAHSTDKINTQTETSPTQEEVSVQQPVQQPESQVAKTTDEANAQGVSQVGTVSSSTGQVVRDVTVDQPLETDTGFTIVGTEEGQVIIQNADGSTEKVSPDKVGGTTNEDQTITVTNSKGEKETLPKTPVKDNLWLTFIGSLLALIGIKFIGYREASFEIERLDY</sequence>
<feature type="compositionally biased region" description="Low complexity" evidence="1">
    <location>
        <begin position="137"/>
        <end position="153"/>
    </location>
</feature>
<dbReference type="Proteomes" id="UP000503166">
    <property type="component" value="Plasmid p_CNU_G2"/>
</dbReference>
<evidence type="ECO:0000256" key="2">
    <source>
        <dbReference type="SAM" id="Phobius"/>
    </source>
</evidence>
<protein>
    <recommendedName>
        <fullName evidence="6">YSIRK-type signal peptide-containing protein</fullName>
    </recommendedName>
</protein>
<dbReference type="KEGG" id="srum:GPZ88_10045"/>
<organism evidence="4 5">
    <name type="scientific">Streptococcus ruminicola</name>
    <dbReference type="NCBI Taxonomy" id="2686210"/>
    <lineage>
        <taxon>Bacteria</taxon>
        <taxon>Bacillati</taxon>
        <taxon>Bacillota</taxon>
        <taxon>Bacilli</taxon>
        <taxon>Lactobacillales</taxon>
        <taxon>Streptococcaceae</taxon>
        <taxon>Streptococcus</taxon>
    </lineage>
</organism>
<keyword evidence="2" id="KW-1133">Transmembrane helix</keyword>
<accession>A0A6G8I2X2</accession>
<feature type="compositionally biased region" description="Polar residues" evidence="1">
    <location>
        <begin position="126"/>
        <end position="136"/>
    </location>
</feature>
<evidence type="ECO:0000256" key="3">
    <source>
        <dbReference type="SAM" id="SignalP"/>
    </source>
</evidence>
<feature type="region of interest" description="Disordered" evidence="1">
    <location>
        <begin position="83"/>
        <end position="176"/>
    </location>
</feature>
<dbReference type="AlphaFoldDB" id="A0A6G8I2X2"/>
<gene>
    <name evidence="4" type="ORF">GPZ88_10045</name>
</gene>
<keyword evidence="2" id="KW-0472">Membrane</keyword>
<feature type="compositionally biased region" description="Polar residues" evidence="1">
    <location>
        <begin position="99"/>
        <end position="115"/>
    </location>
</feature>
<keyword evidence="4" id="KW-0614">Plasmid</keyword>
<feature type="compositionally biased region" description="Low complexity" evidence="1">
    <location>
        <begin position="163"/>
        <end position="176"/>
    </location>
</feature>
<feature type="transmembrane region" description="Helical" evidence="2">
    <location>
        <begin position="252"/>
        <end position="270"/>
    </location>
</feature>
<feature type="signal peptide" evidence="3">
    <location>
        <begin position="1"/>
        <end position="30"/>
    </location>
</feature>
<reference evidence="4 5" key="1">
    <citation type="submission" date="2019-12" db="EMBL/GenBank/DDBJ databases">
        <title>Complete genome sequence of Streptococcus sp. CNU G2 isolated frome Bos taurus coreanae.</title>
        <authorList>
            <person name="Park S.Y."/>
            <person name="Kim J.H."/>
            <person name="Seo S.W."/>
        </authorList>
    </citation>
    <scope>NUCLEOTIDE SEQUENCE [LARGE SCALE GENOMIC DNA]</scope>
    <source>
        <strain evidence="4 5">CNU G2</strain>
        <plasmid evidence="5">p_cnu_g2</plasmid>
    </source>
</reference>
<keyword evidence="3" id="KW-0732">Signal</keyword>
<dbReference type="RefSeq" id="WP_157328613.1">
    <property type="nucleotide sequence ID" value="NZ_CP046920.1"/>
</dbReference>
<evidence type="ECO:0000313" key="5">
    <source>
        <dbReference type="Proteomes" id="UP000503166"/>
    </source>
</evidence>
<name>A0A6G8I2X2_9STRE</name>
<evidence type="ECO:0008006" key="6">
    <source>
        <dbReference type="Google" id="ProtNLM"/>
    </source>
</evidence>
<dbReference type="EMBL" id="CP046920">
    <property type="protein sequence ID" value="QIM47408.1"/>
    <property type="molecule type" value="Genomic_DNA"/>
</dbReference>
<evidence type="ECO:0000313" key="4">
    <source>
        <dbReference type="EMBL" id="QIM47408.1"/>
    </source>
</evidence>
<keyword evidence="2" id="KW-0812">Transmembrane</keyword>
<evidence type="ECO:0000256" key="1">
    <source>
        <dbReference type="SAM" id="MobiDB-lite"/>
    </source>
</evidence>
<proteinExistence type="predicted"/>
<feature type="chain" id="PRO_5026069746" description="YSIRK-type signal peptide-containing protein" evidence="3">
    <location>
        <begin position="31"/>
        <end position="283"/>
    </location>
</feature>